<protein>
    <recommendedName>
        <fullName evidence="2">Sugar O-methyltransferase</fullName>
    </recommendedName>
</protein>
<proteinExistence type="predicted"/>
<sequence>MNPSDLEKIRAELAFDLYPEIREMFNEFPKFRQEILPSKYWEELNHKNLAQLADTGFENFKRTVARNYFTWIVNPMNSQIRFLITEAGYLESLKLFCQLIFKPQHKHLKKRHSFYYDTLTHLLWSYVEKYDDEGLLKQLIEPSLGNPPIVTQNGRLISQDLANSILEYKAILHPRLDSSGLETILELGPGYGR</sequence>
<feature type="non-terminal residue" evidence="1">
    <location>
        <position position="193"/>
    </location>
</feature>
<reference evidence="1" key="1">
    <citation type="submission" date="2018-05" db="EMBL/GenBank/DDBJ databases">
        <authorList>
            <person name="Lanie J.A."/>
            <person name="Ng W.-L."/>
            <person name="Kazmierczak K.M."/>
            <person name="Andrzejewski T.M."/>
            <person name="Davidsen T.M."/>
            <person name="Wayne K.J."/>
            <person name="Tettelin H."/>
            <person name="Glass J.I."/>
            <person name="Rusch D."/>
            <person name="Podicherti R."/>
            <person name="Tsui H.-C.T."/>
            <person name="Winkler M.E."/>
        </authorList>
    </citation>
    <scope>NUCLEOTIDE SEQUENCE</scope>
</reference>
<evidence type="ECO:0000313" key="1">
    <source>
        <dbReference type="EMBL" id="SVD43713.1"/>
    </source>
</evidence>
<dbReference type="AlphaFoldDB" id="A0A382VB63"/>
<gene>
    <name evidence="1" type="ORF">METZ01_LOCUS396567</name>
</gene>
<dbReference type="EMBL" id="UINC01150584">
    <property type="protein sequence ID" value="SVD43713.1"/>
    <property type="molecule type" value="Genomic_DNA"/>
</dbReference>
<evidence type="ECO:0008006" key="2">
    <source>
        <dbReference type="Google" id="ProtNLM"/>
    </source>
</evidence>
<accession>A0A382VB63</accession>
<organism evidence="1">
    <name type="scientific">marine metagenome</name>
    <dbReference type="NCBI Taxonomy" id="408172"/>
    <lineage>
        <taxon>unclassified sequences</taxon>
        <taxon>metagenomes</taxon>
        <taxon>ecological metagenomes</taxon>
    </lineage>
</organism>
<name>A0A382VB63_9ZZZZ</name>